<keyword evidence="6" id="KW-0472">Membrane</keyword>
<sequence>MKGAGVQYLIVIEMVVRMEKECKNTNEEENMKKNVKKVISFILSMLVIISTAVTPAMAAGTKEAPTEVKSVTASGLWTTVLNLEFEDTTWMDNINKVIVNDKECKKSTINSFSSDTNIWEVGSAMGAYGSYKALKLAVPDGKLWTVKVSADGYKDLTVKITKETVNYTDTYKAEVVSNSGETTNKTYTADVTPAVNGKITLSAAKDIKEGDTVTVTAAPDENYEVVAVTVKGVSGKSVDVQNAEGIYTFKMPAENVTVSATFKEKAIAGNKKIEVSQVSINKDLWGSDWEFTFKNAEDYVSAITDVKVNGTLWEEKSYSVSSGGQYYKNTSSNKLVCAAGEYSANPTIPVLKSGDIITITANGYEDLTFKLVIKDGNASLVEDDGQGDPYDLHVKIDGSFEAAIVGQKNYDGVSSASVGGSSSNKNSSVKVYGALVNKGTEPADNDWEELDNLSKIKLDGSKCKVDIVPDTANGTPADSDSGMKGVYMTISSNLTLNGTPKDAGTYLVSVSITDDQGRTAVSNTLPFRVYSGDETLAERLKEENFKKYDSGLYAWDIMEPWAISKFGTNVEGEEESVRVPAGLEAWFGSKESGTYGYLGYDLPWKKVMSGDISQTLYIPNGCNLTLTNMEILSSVRIVVENGGKLTLSDSVVQGIIDVQSGGTFSMNYDAYKNAFTTGSSICGQLRLADGAILENAAIYSHANYLANGDLTDRNTSEPVVTATGNVTIKGQVFIKGAEDGDGIGQTALRVDGTLRLADGAILVTTGGEGMINENDGGTAIDIKSGKITGNGKLVAIGGKTFWGNGGNAVTGNGTIETASAFLQGATASKAKNKEAGKAIGDNIRVITSDRYIKDGEVSDNYGTDDALSGLYWKEGIDATPPLDKYVTSEVENILSLEGTLDKTYDGKAVNGPVVKAGDKVLAEETDYTLTYKDSEGNELSETPVNAGTYTVTVNGLGTYAGMNLNVTFTISPKAAELTVVADPSSAKYDGKSKTPEVTVKDGDKVLKEGTDYTLSYVYGEDAETKDFAGAEFVKEGNYTITVTGIGNYEGSTGKAVFTISKNNSASTDPTNPSNPNGDKKVTDKKVSNNTNNVKPVVKNVAAKNNKNVPKTGDNANVLLWIALAVISCGVLAGAGVAVRKRK</sequence>
<dbReference type="NCBIfam" id="TIGR01167">
    <property type="entry name" value="LPXTG_anchor"/>
    <property type="match status" value="1"/>
</dbReference>
<dbReference type="InterPro" id="IPR011432">
    <property type="entry name" value="Shr-like_HID"/>
</dbReference>
<dbReference type="InterPro" id="IPR044060">
    <property type="entry name" value="Bacterial_rp_domain"/>
</dbReference>
<gene>
    <name evidence="8" type="ORF">GT528_11795</name>
</gene>
<proteinExistence type="predicted"/>
<dbReference type="AlphaFoldDB" id="A0A6L8S410"/>
<evidence type="ECO:0000259" key="7">
    <source>
        <dbReference type="PROSITE" id="PS50847"/>
    </source>
</evidence>
<keyword evidence="6" id="KW-1133">Transmembrane helix</keyword>
<dbReference type="Proteomes" id="UP000472916">
    <property type="component" value="Unassembled WGS sequence"/>
</dbReference>
<evidence type="ECO:0000256" key="3">
    <source>
        <dbReference type="ARBA" id="ARBA00022729"/>
    </source>
</evidence>
<keyword evidence="3" id="KW-0732">Signal</keyword>
<protein>
    <submittedName>
        <fullName evidence="8">LPXTG cell wall anchor domain-containing protein</fullName>
    </submittedName>
</protein>
<reference evidence="8 9" key="1">
    <citation type="journal article" date="2019" name="Nat. Med.">
        <title>A library of human gut bacterial isolates paired with longitudinal multiomics data enables mechanistic microbiome research.</title>
        <authorList>
            <person name="Poyet M."/>
            <person name="Groussin M."/>
            <person name="Gibbons S.M."/>
            <person name="Avila-Pacheco J."/>
            <person name="Jiang X."/>
            <person name="Kearney S.M."/>
            <person name="Perrotta A.R."/>
            <person name="Berdy B."/>
            <person name="Zhao S."/>
            <person name="Lieberman T.D."/>
            <person name="Swanson P.K."/>
            <person name="Smith M."/>
            <person name="Roesemann S."/>
            <person name="Alexander J.E."/>
            <person name="Rich S.A."/>
            <person name="Livny J."/>
            <person name="Vlamakis H."/>
            <person name="Clish C."/>
            <person name="Bullock K."/>
            <person name="Deik A."/>
            <person name="Scott J."/>
            <person name="Pierce K.A."/>
            <person name="Xavier R.J."/>
            <person name="Alm E.J."/>
        </authorList>
    </citation>
    <scope>NUCLEOTIDE SEQUENCE [LARGE SCALE GENOMIC DNA]</scope>
    <source>
        <strain evidence="8 9">BIOML-A6</strain>
    </source>
</reference>
<evidence type="ECO:0000256" key="1">
    <source>
        <dbReference type="ARBA" id="ARBA00022512"/>
    </source>
</evidence>
<keyword evidence="1" id="KW-0134">Cell wall</keyword>
<feature type="transmembrane region" description="Helical" evidence="6">
    <location>
        <begin position="1117"/>
        <end position="1138"/>
    </location>
</feature>
<feature type="compositionally biased region" description="Polar residues" evidence="5">
    <location>
        <begin position="1062"/>
        <end position="1076"/>
    </location>
</feature>
<feature type="transmembrane region" description="Helical" evidence="6">
    <location>
        <begin position="38"/>
        <end position="58"/>
    </location>
</feature>
<dbReference type="PROSITE" id="PS50847">
    <property type="entry name" value="GRAM_POS_ANCHORING"/>
    <property type="match status" value="1"/>
</dbReference>
<evidence type="ECO:0000256" key="4">
    <source>
        <dbReference type="ARBA" id="ARBA00023088"/>
    </source>
</evidence>
<evidence type="ECO:0000256" key="6">
    <source>
        <dbReference type="SAM" id="Phobius"/>
    </source>
</evidence>
<feature type="region of interest" description="Disordered" evidence="5">
    <location>
        <begin position="1062"/>
        <end position="1090"/>
    </location>
</feature>
<name>A0A6L8S410_9FIRM</name>
<dbReference type="Pfam" id="PF07550">
    <property type="entry name" value="Shr-like_HID"/>
    <property type="match status" value="1"/>
</dbReference>
<comment type="caution">
    <text evidence="8">The sequence shown here is derived from an EMBL/GenBank/DDBJ whole genome shotgun (WGS) entry which is preliminary data.</text>
</comment>
<feature type="domain" description="Gram-positive cocci surface proteins LPxTG" evidence="7">
    <location>
        <begin position="1108"/>
        <end position="1142"/>
    </location>
</feature>
<keyword evidence="4" id="KW-0572">Peptidoglycan-anchor</keyword>
<keyword evidence="2" id="KW-0964">Secreted</keyword>
<keyword evidence="6" id="KW-0812">Transmembrane</keyword>
<evidence type="ECO:0000313" key="9">
    <source>
        <dbReference type="Proteomes" id="UP000472916"/>
    </source>
</evidence>
<evidence type="ECO:0000256" key="2">
    <source>
        <dbReference type="ARBA" id="ARBA00022525"/>
    </source>
</evidence>
<accession>A0A6L8S410</accession>
<evidence type="ECO:0000256" key="5">
    <source>
        <dbReference type="SAM" id="MobiDB-lite"/>
    </source>
</evidence>
<dbReference type="InterPro" id="IPR019931">
    <property type="entry name" value="LPXTG_anchor"/>
</dbReference>
<dbReference type="EMBL" id="WWSC01000015">
    <property type="protein sequence ID" value="MZK42352.1"/>
    <property type="molecule type" value="Genomic_DNA"/>
</dbReference>
<evidence type="ECO:0000313" key="8">
    <source>
        <dbReference type="EMBL" id="MZK42352.1"/>
    </source>
</evidence>
<dbReference type="Pfam" id="PF18998">
    <property type="entry name" value="Flg_new_2"/>
    <property type="match status" value="1"/>
</dbReference>
<organism evidence="8 9">
    <name type="scientific">Dorea longicatena</name>
    <dbReference type="NCBI Taxonomy" id="88431"/>
    <lineage>
        <taxon>Bacteria</taxon>
        <taxon>Bacillati</taxon>
        <taxon>Bacillota</taxon>
        <taxon>Clostridia</taxon>
        <taxon>Lachnospirales</taxon>
        <taxon>Lachnospiraceae</taxon>
        <taxon>Dorea</taxon>
    </lineage>
</organism>
<feature type="compositionally biased region" description="Basic and acidic residues" evidence="5">
    <location>
        <begin position="1077"/>
        <end position="1086"/>
    </location>
</feature>